<proteinExistence type="predicted"/>
<dbReference type="Proteomes" id="UP000276133">
    <property type="component" value="Unassembled WGS sequence"/>
</dbReference>
<dbReference type="EMBL" id="REGN01002401">
    <property type="protein sequence ID" value="RNA28372.1"/>
    <property type="molecule type" value="Genomic_DNA"/>
</dbReference>
<organism evidence="1 2">
    <name type="scientific">Brachionus plicatilis</name>
    <name type="common">Marine rotifer</name>
    <name type="synonym">Brachionus muelleri</name>
    <dbReference type="NCBI Taxonomy" id="10195"/>
    <lineage>
        <taxon>Eukaryota</taxon>
        <taxon>Metazoa</taxon>
        <taxon>Spiralia</taxon>
        <taxon>Gnathifera</taxon>
        <taxon>Rotifera</taxon>
        <taxon>Eurotatoria</taxon>
        <taxon>Monogononta</taxon>
        <taxon>Pseudotrocha</taxon>
        <taxon>Ploima</taxon>
        <taxon>Brachionidae</taxon>
        <taxon>Brachionus</taxon>
    </lineage>
</organism>
<sequence>MVYFHIRNNYYISLLRGKHNKSSGEDFEFYDKLQVLQKLRVLSNMVKPFYGDVFVQFALSFLMGCGYMENNLWLASYEAAKARQNQRTCSGALLCDQISMILLKKCHSLSKIVSAYLSLVN</sequence>
<keyword evidence="2" id="KW-1185">Reference proteome</keyword>
<dbReference type="AlphaFoldDB" id="A0A3M7RY14"/>
<evidence type="ECO:0000313" key="2">
    <source>
        <dbReference type="Proteomes" id="UP000276133"/>
    </source>
</evidence>
<accession>A0A3M7RY14</accession>
<gene>
    <name evidence="1" type="ORF">BpHYR1_047062</name>
</gene>
<reference evidence="1 2" key="1">
    <citation type="journal article" date="2018" name="Sci. Rep.">
        <title>Genomic signatures of local adaptation to the degree of environmental predictability in rotifers.</title>
        <authorList>
            <person name="Franch-Gras L."/>
            <person name="Hahn C."/>
            <person name="Garcia-Roger E.M."/>
            <person name="Carmona M.J."/>
            <person name="Serra M."/>
            <person name="Gomez A."/>
        </authorList>
    </citation>
    <scope>NUCLEOTIDE SEQUENCE [LARGE SCALE GENOMIC DNA]</scope>
    <source>
        <strain evidence="1">HYR1</strain>
    </source>
</reference>
<evidence type="ECO:0000313" key="1">
    <source>
        <dbReference type="EMBL" id="RNA28372.1"/>
    </source>
</evidence>
<protein>
    <submittedName>
        <fullName evidence="1">Uncharacterized protein</fullName>
    </submittedName>
</protein>
<comment type="caution">
    <text evidence="1">The sequence shown here is derived from an EMBL/GenBank/DDBJ whole genome shotgun (WGS) entry which is preliminary data.</text>
</comment>
<name>A0A3M7RY14_BRAPC</name>